<comment type="caution">
    <text evidence="2">The sequence shown here is derived from an EMBL/GenBank/DDBJ whole genome shotgun (WGS) entry which is preliminary data.</text>
</comment>
<dbReference type="EMBL" id="PYAS01000004">
    <property type="protein sequence ID" value="PSL30525.1"/>
    <property type="molecule type" value="Genomic_DNA"/>
</dbReference>
<gene>
    <name evidence="2" type="ORF">CLV60_104468</name>
</gene>
<name>A0A2P8G9H2_9BACT</name>
<evidence type="ECO:0000313" key="2">
    <source>
        <dbReference type="EMBL" id="PSL30525.1"/>
    </source>
</evidence>
<dbReference type="OrthoDB" id="671850at2"/>
<feature type="transmembrane region" description="Helical" evidence="1">
    <location>
        <begin position="196"/>
        <end position="215"/>
    </location>
</feature>
<evidence type="ECO:0000313" key="3">
    <source>
        <dbReference type="Proteomes" id="UP000241964"/>
    </source>
</evidence>
<feature type="transmembrane region" description="Helical" evidence="1">
    <location>
        <begin position="165"/>
        <end position="184"/>
    </location>
</feature>
<reference evidence="2 3" key="1">
    <citation type="submission" date="2018-03" db="EMBL/GenBank/DDBJ databases">
        <title>Genomic Encyclopedia of Archaeal and Bacterial Type Strains, Phase II (KMG-II): from individual species to whole genera.</title>
        <authorList>
            <person name="Goeker M."/>
        </authorList>
    </citation>
    <scope>NUCLEOTIDE SEQUENCE [LARGE SCALE GENOMIC DNA]</scope>
    <source>
        <strain evidence="2 3">DSM 29057</strain>
    </source>
</reference>
<dbReference type="AlphaFoldDB" id="A0A2P8G9H2"/>
<dbReference type="RefSeq" id="WP_106595385.1">
    <property type="nucleotide sequence ID" value="NZ_PYAS01000004.1"/>
</dbReference>
<keyword evidence="1" id="KW-1133">Transmembrane helix</keyword>
<evidence type="ECO:0000256" key="1">
    <source>
        <dbReference type="SAM" id="Phobius"/>
    </source>
</evidence>
<organism evidence="2 3">
    <name type="scientific">Dyadobacter jiangsuensis</name>
    <dbReference type="NCBI Taxonomy" id="1591085"/>
    <lineage>
        <taxon>Bacteria</taxon>
        <taxon>Pseudomonadati</taxon>
        <taxon>Bacteroidota</taxon>
        <taxon>Cytophagia</taxon>
        <taxon>Cytophagales</taxon>
        <taxon>Spirosomataceae</taxon>
        <taxon>Dyadobacter</taxon>
    </lineage>
</organism>
<feature type="transmembrane region" description="Helical" evidence="1">
    <location>
        <begin position="250"/>
        <end position="273"/>
    </location>
</feature>
<accession>A0A2P8G9H2</accession>
<dbReference type="Proteomes" id="UP000241964">
    <property type="component" value="Unassembled WGS sequence"/>
</dbReference>
<keyword evidence="3" id="KW-1185">Reference proteome</keyword>
<feature type="transmembrane region" description="Helical" evidence="1">
    <location>
        <begin position="136"/>
        <end position="159"/>
    </location>
</feature>
<proteinExistence type="predicted"/>
<protein>
    <submittedName>
        <fullName evidence="2">Uncharacterized protein</fullName>
    </submittedName>
</protein>
<sequence>MKTLHNHIILYDAECPMCYLYTGAFVRNGLLDANGREAYQQYAGAACPNLDWQRAVNEIALVNQATGEVTYGIESLLKVCGTSMPLLAPLFRWKPFLWIATKAYAFISYNRRVIIPAAATENPFGYQPSFNLKYRIAWIILSWVVTSLVMTTYPALIGATVSGKMFVREFAIGAGHILLQYFVLMFCKKSKTWDYLGNLATISLAGSLTFFVTTIICMINLGWQIAGISGLIIIALMIREHMRRSRLLGIGYWPTVTWILYRLIIVIVLLNLLN</sequence>
<feature type="transmembrane region" description="Helical" evidence="1">
    <location>
        <begin position="221"/>
        <end position="238"/>
    </location>
</feature>
<keyword evidence="1" id="KW-0812">Transmembrane</keyword>
<keyword evidence="1" id="KW-0472">Membrane</keyword>